<dbReference type="Gene3D" id="4.10.410.10">
    <property type="entry name" value="Pancreatic trypsin inhibitor Kunitz domain"/>
    <property type="match status" value="1"/>
</dbReference>
<proteinExistence type="predicted"/>
<dbReference type="PANTHER" id="PTHR10083:SF374">
    <property type="entry name" value="BPTI_KUNITZ INHIBITOR DOMAIN-CONTAINING PROTEIN"/>
    <property type="match status" value="1"/>
</dbReference>
<dbReference type="CDD" id="cd00109">
    <property type="entry name" value="Kunitz-type"/>
    <property type="match status" value="1"/>
</dbReference>
<dbReference type="InterPro" id="IPR036880">
    <property type="entry name" value="Kunitz_BPTI_sf"/>
</dbReference>
<dbReference type="PROSITE" id="PS00280">
    <property type="entry name" value="BPTI_KUNITZ_1"/>
    <property type="match status" value="1"/>
</dbReference>
<sequence>MRAANPGNRNIPSDSWAANPVCYQPVAPGPCMAASNVYYCDPTSHKCGSFNYGGCGGNANQFGSREQCVKTCG</sequence>
<dbReference type="SMART" id="SM00131">
    <property type="entry name" value="KU"/>
    <property type="match status" value="1"/>
</dbReference>
<reference evidence="5" key="1">
    <citation type="submission" date="2020-11" db="EMBL/GenBank/DDBJ databases">
        <authorList>
            <person name="Tran Van P."/>
        </authorList>
    </citation>
    <scope>NUCLEOTIDE SEQUENCE</scope>
</reference>
<dbReference type="GO" id="GO:0004867">
    <property type="term" value="F:serine-type endopeptidase inhibitor activity"/>
    <property type="evidence" value="ECO:0007669"/>
    <property type="project" value="UniProtKB-KW"/>
</dbReference>
<dbReference type="Proteomes" id="UP000728032">
    <property type="component" value="Unassembled WGS sequence"/>
</dbReference>
<evidence type="ECO:0000259" key="4">
    <source>
        <dbReference type="PROSITE" id="PS50279"/>
    </source>
</evidence>
<evidence type="ECO:0000313" key="6">
    <source>
        <dbReference type="Proteomes" id="UP000728032"/>
    </source>
</evidence>
<dbReference type="OrthoDB" id="4473401at2759"/>
<dbReference type="EMBL" id="CAJPVJ010001009">
    <property type="protein sequence ID" value="CAG2163876.1"/>
    <property type="molecule type" value="Genomic_DNA"/>
</dbReference>
<evidence type="ECO:0000256" key="3">
    <source>
        <dbReference type="ARBA" id="ARBA00023157"/>
    </source>
</evidence>
<feature type="domain" description="BPTI/Kunitz inhibitor" evidence="4">
    <location>
        <begin position="22"/>
        <end position="72"/>
    </location>
</feature>
<keyword evidence="2" id="KW-0722">Serine protease inhibitor</keyword>
<dbReference type="PRINTS" id="PR00759">
    <property type="entry name" value="BASICPTASE"/>
</dbReference>
<dbReference type="InterPro" id="IPR020901">
    <property type="entry name" value="Prtase_inh_Kunz-CS"/>
</dbReference>
<dbReference type="InterPro" id="IPR050098">
    <property type="entry name" value="TFPI/VKTCI-like"/>
</dbReference>
<dbReference type="Pfam" id="PF00014">
    <property type="entry name" value="Kunitz_BPTI"/>
    <property type="match status" value="1"/>
</dbReference>
<evidence type="ECO:0000313" key="5">
    <source>
        <dbReference type="EMBL" id="CAD7642145.1"/>
    </source>
</evidence>
<gene>
    <name evidence="5" type="ORF">ONB1V03_LOCUS3437</name>
</gene>
<dbReference type="EMBL" id="OC915834">
    <property type="protein sequence ID" value="CAD7642145.1"/>
    <property type="molecule type" value="Genomic_DNA"/>
</dbReference>
<dbReference type="PROSITE" id="PS50279">
    <property type="entry name" value="BPTI_KUNITZ_2"/>
    <property type="match status" value="1"/>
</dbReference>
<evidence type="ECO:0000256" key="2">
    <source>
        <dbReference type="ARBA" id="ARBA00022900"/>
    </source>
</evidence>
<dbReference type="AlphaFoldDB" id="A0A7R9QDT7"/>
<organism evidence="5">
    <name type="scientific">Oppiella nova</name>
    <dbReference type="NCBI Taxonomy" id="334625"/>
    <lineage>
        <taxon>Eukaryota</taxon>
        <taxon>Metazoa</taxon>
        <taxon>Ecdysozoa</taxon>
        <taxon>Arthropoda</taxon>
        <taxon>Chelicerata</taxon>
        <taxon>Arachnida</taxon>
        <taxon>Acari</taxon>
        <taxon>Acariformes</taxon>
        <taxon>Sarcoptiformes</taxon>
        <taxon>Oribatida</taxon>
        <taxon>Brachypylina</taxon>
        <taxon>Oppioidea</taxon>
        <taxon>Oppiidae</taxon>
        <taxon>Oppiella</taxon>
    </lineage>
</organism>
<dbReference type="SUPFAM" id="SSF57362">
    <property type="entry name" value="BPTI-like"/>
    <property type="match status" value="1"/>
</dbReference>
<evidence type="ECO:0000256" key="1">
    <source>
        <dbReference type="ARBA" id="ARBA00022690"/>
    </source>
</evidence>
<accession>A0A7R9QDT7</accession>
<dbReference type="PANTHER" id="PTHR10083">
    <property type="entry name" value="KUNITZ-TYPE PROTEASE INHIBITOR-RELATED"/>
    <property type="match status" value="1"/>
</dbReference>
<keyword evidence="6" id="KW-1185">Reference proteome</keyword>
<protein>
    <recommendedName>
        <fullName evidence="4">BPTI/Kunitz inhibitor domain-containing protein</fullName>
    </recommendedName>
</protein>
<dbReference type="InterPro" id="IPR002223">
    <property type="entry name" value="Kunitz_BPTI"/>
</dbReference>
<keyword evidence="1" id="KW-0646">Protease inhibitor</keyword>
<dbReference type="GO" id="GO:0005615">
    <property type="term" value="C:extracellular space"/>
    <property type="evidence" value="ECO:0007669"/>
    <property type="project" value="TreeGrafter"/>
</dbReference>
<feature type="non-terminal residue" evidence="5">
    <location>
        <position position="1"/>
    </location>
</feature>
<name>A0A7R9QDT7_9ACAR</name>
<keyword evidence="3" id="KW-1015">Disulfide bond</keyword>